<name>A0A9P1DG81_9DINO</name>
<reference evidence="4" key="1">
    <citation type="submission" date="2022-10" db="EMBL/GenBank/DDBJ databases">
        <authorList>
            <person name="Chen Y."/>
            <person name="Dougan E. K."/>
            <person name="Chan C."/>
            <person name="Rhodes N."/>
            <person name="Thang M."/>
        </authorList>
    </citation>
    <scope>NUCLEOTIDE SEQUENCE</scope>
</reference>
<gene>
    <name evidence="4" type="ORF">C1SCF055_LOCUS34978</name>
</gene>
<comment type="caution">
    <text evidence="4">The sequence shown here is derived from an EMBL/GenBank/DDBJ whole genome shotgun (WGS) entry which is preliminary data.</text>
</comment>
<feature type="region of interest" description="Disordered" evidence="1">
    <location>
        <begin position="1322"/>
        <end position="1344"/>
    </location>
</feature>
<keyword evidence="2" id="KW-1133">Transmembrane helix</keyword>
<dbReference type="EMBL" id="CAMXCT020004580">
    <property type="protein sequence ID" value="CAL1163011.1"/>
    <property type="molecule type" value="Genomic_DNA"/>
</dbReference>
<dbReference type="InterPro" id="IPR001995">
    <property type="entry name" value="Peptidase_A2_cat"/>
</dbReference>
<feature type="compositionally biased region" description="Basic residues" evidence="1">
    <location>
        <begin position="639"/>
        <end position="648"/>
    </location>
</feature>
<evidence type="ECO:0000313" key="6">
    <source>
        <dbReference type="EMBL" id="CAL4796948.1"/>
    </source>
</evidence>
<protein>
    <submittedName>
        <fullName evidence="6">Retrovirus-related Pol polyprotein from transposon RE1 (Retro element 1) (AtRE1)</fullName>
    </submittedName>
</protein>
<feature type="region of interest" description="Disordered" evidence="1">
    <location>
        <begin position="610"/>
        <end position="652"/>
    </location>
</feature>
<keyword evidence="2" id="KW-0812">Transmembrane</keyword>
<dbReference type="GO" id="GO:0006508">
    <property type="term" value="P:proteolysis"/>
    <property type="evidence" value="ECO:0007669"/>
    <property type="project" value="InterPro"/>
</dbReference>
<dbReference type="EMBL" id="CAMXCT010004580">
    <property type="protein sequence ID" value="CAI4009636.1"/>
    <property type="molecule type" value="Genomic_DNA"/>
</dbReference>
<keyword evidence="2" id="KW-0472">Membrane</keyword>
<evidence type="ECO:0000313" key="7">
    <source>
        <dbReference type="Proteomes" id="UP001152797"/>
    </source>
</evidence>
<feature type="region of interest" description="Disordered" evidence="1">
    <location>
        <begin position="559"/>
        <end position="596"/>
    </location>
</feature>
<reference evidence="5" key="2">
    <citation type="submission" date="2024-04" db="EMBL/GenBank/DDBJ databases">
        <authorList>
            <person name="Chen Y."/>
            <person name="Shah S."/>
            <person name="Dougan E. K."/>
            <person name="Thang M."/>
            <person name="Chan C."/>
        </authorList>
    </citation>
    <scope>NUCLEOTIDE SEQUENCE [LARGE SCALE GENOMIC DNA]</scope>
</reference>
<accession>A0A9P1DG81</accession>
<dbReference type="PANTHER" id="PTHR11439:SF515">
    <property type="entry name" value="GAG-POL POLYPROTEIN"/>
    <property type="match status" value="1"/>
</dbReference>
<dbReference type="PROSITE" id="PS50175">
    <property type="entry name" value="ASP_PROT_RETROV"/>
    <property type="match status" value="1"/>
</dbReference>
<evidence type="ECO:0000313" key="4">
    <source>
        <dbReference type="EMBL" id="CAI4009636.1"/>
    </source>
</evidence>
<dbReference type="PANTHER" id="PTHR11439">
    <property type="entry name" value="GAG-POL-RELATED RETROTRANSPOSON"/>
    <property type="match status" value="1"/>
</dbReference>
<organism evidence="4">
    <name type="scientific">Cladocopium goreaui</name>
    <dbReference type="NCBI Taxonomy" id="2562237"/>
    <lineage>
        <taxon>Eukaryota</taxon>
        <taxon>Sar</taxon>
        <taxon>Alveolata</taxon>
        <taxon>Dinophyceae</taxon>
        <taxon>Suessiales</taxon>
        <taxon>Symbiodiniaceae</taxon>
        <taxon>Cladocopium</taxon>
    </lineage>
</organism>
<dbReference type="GO" id="GO:0004190">
    <property type="term" value="F:aspartic-type endopeptidase activity"/>
    <property type="evidence" value="ECO:0007669"/>
    <property type="project" value="InterPro"/>
</dbReference>
<dbReference type="Proteomes" id="UP001152797">
    <property type="component" value="Unassembled WGS sequence"/>
</dbReference>
<feature type="compositionally biased region" description="Basic and acidic residues" evidence="1">
    <location>
        <begin position="1322"/>
        <end position="1333"/>
    </location>
</feature>
<dbReference type="CDD" id="cd09272">
    <property type="entry name" value="RNase_HI_RT_Ty1"/>
    <property type="match status" value="1"/>
</dbReference>
<dbReference type="EMBL" id="CAMXCT030004580">
    <property type="protein sequence ID" value="CAL4796948.1"/>
    <property type="molecule type" value="Genomic_DNA"/>
</dbReference>
<feature type="region of interest" description="Disordered" evidence="1">
    <location>
        <begin position="1414"/>
        <end position="1498"/>
    </location>
</feature>
<evidence type="ECO:0000259" key="3">
    <source>
        <dbReference type="PROSITE" id="PS50175"/>
    </source>
</evidence>
<feature type="compositionally biased region" description="Low complexity" evidence="1">
    <location>
        <begin position="585"/>
        <end position="596"/>
    </location>
</feature>
<feature type="domain" description="Peptidase A2" evidence="3">
    <location>
        <begin position="46"/>
        <end position="128"/>
    </location>
</feature>
<evidence type="ECO:0000256" key="1">
    <source>
        <dbReference type="SAM" id="MobiDB-lite"/>
    </source>
</evidence>
<feature type="transmembrane region" description="Helical" evidence="2">
    <location>
        <begin position="1228"/>
        <end position="1249"/>
    </location>
</feature>
<proteinExistence type="predicted"/>
<evidence type="ECO:0000313" key="5">
    <source>
        <dbReference type="EMBL" id="CAL1163011.1"/>
    </source>
</evidence>
<keyword evidence="7" id="KW-1185">Reference proteome</keyword>
<sequence>MREQYSSEESAIRVVKFYIGEEDEEFDEIRVMIEEVPPHNDSNDLTSILIDSGADTAVFPSNWMHAGTTAGSQARRLQDAQGNLIPTRGRRDVEIFLPDLHGNRVCLRERVTISDAVTQPILCYGRLMQQGCDLNAADQTLRHAGHGISIPLEMQNCSLAVQGSIRMISERPHHVRLMKAMLDERLTDLPHGWSRRHGLLIGFHMSKNFINPLMYDPNLVEHYRTTLIQFEDGHWELIEICERISGLVFEDNEFEDGGMRNVITICTSDYTPPEDMGFTLEGELDFEAGRQDEMQEAEMEVPIAPDEDAVVESAAVQHQPDAQESAEPMDQIVIEGSYMDQLHTHLNMHIGTTNGLWSWAARHAAWTLSRYKAVRGATPYELVYGKPYVGTLLQFAEPCFAYVATAAKGMKKWIKGIFLGKTEGQDAFIVYDGSKVLLTRSTRRISQSWGLSLAYYKDFSCPTYDFQTGFGARIVPTKREALALPASDAWIPLEAIAAKAKDPDAEAVIKKAIEESREEKELEMMGKFDKRDHVVMAEDDVEATPQAPVEETPLAPMAIAVPSNPEGAGAEPSLVPQMSPPSQQPEPHSLPQRSPQLPQQRFSALPLLGAASASSSATPDEPRSPPTRRGSTDEGGLPKKARTLPVKKPRVERIAEEMESKIRTIKLGDEELFTMDEPEVNPEDFVEEELSFDEDADVEEIPACLWRDGTQDEKPQEPGKEVDEVAAEVELKRLMSLNVLRDAQPSDDSIQRTLTTRFVYDWRWKPTGKAEGDRIVMKNLPGQRAGAKDWFDHISRFLCAKAEVTQCCLNPCLMRGENIAVLVHVDDVMLLGKRNYVENVFLPLLKSQFDLSCSLIKDVGDEFTFLKRTYRLTSHGLIISPGNYVPKMLEIFEENYGKVKISKVPIDPNMLVEDKSDELNAYDSGIYRSWVGMGLYLAQERYDIAYAIKELSSKMAKPTKSSMCGLRKLLGYLRQTSWYAVLLPTPEPGRGKIAHVDKHFILESYSDSDWSGHQAHRRSTSSAIHYVNSCPVFASARTQRVVSLSSCEAELHALVSAAADGKYIAGCLSFLAGCEVEHHGYVDNASAKSLANKRGVGKMRHLAGKLLWVQNCTADGSLKISQIGTLFNAADLATKPLSIARMRALMFLCNIVNLEHGFEMVGEDEFETLVKRDQFGKNVTKMAKMLFRIGFAMEMFTGADGFSIDDGMCAIDEAPATTSLSLWTPSGFALAFAVLAIIAVFGWMGWMIYRLQKKLNLVEIKVNAVSGFNFSKMESERMELLGDHADLKNAVERVQIFSENLWGSLVEVGGYMADHETALSDERRGELEQKEAENQEIAMQDDSSDERLLSMQRSIMRMHRRFFEMSKLYTHLWMGLVRLGGFIGSNTITGEAHSDLVDRNNEIMEEWQRQGHSNLLGRRRHVTPPGGTPRIAAVEERTEGDESETMEHPDDFIDEDDTAYGAPPSETEPEPHGASDEPMETSMAEMEPDDEAEHSEISEQIELANRMETLRRELEQRMQDASLVGDELEANSLRLQLANVENLQYGLPRPTI</sequence>
<dbReference type="OrthoDB" id="413361at2759"/>
<evidence type="ECO:0000256" key="2">
    <source>
        <dbReference type="SAM" id="Phobius"/>
    </source>
</evidence>